<dbReference type="Proteomes" id="UP000680679">
    <property type="component" value="Chromosome"/>
</dbReference>
<name>A0ABN6G998_9GAMM</name>
<reference evidence="1 2" key="1">
    <citation type="submission" date="2021-04" db="EMBL/GenBank/DDBJ databases">
        <title>Complete genome sequencing of Allochromatium tepidum strain NZ.</title>
        <authorList>
            <person name="Tsukatani Y."/>
            <person name="Mori H."/>
        </authorList>
    </citation>
    <scope>NUCLEOTIDE SEQUENCE [LARGE SCALE GENOMIC DNA]</scope>
    <source>
        <strain evidence="1 2">NZ</strain>
    </source>
</reference>
<organism evidence="1 2">
    <name type="scientific">Allochromatium tepidum</name>
    <dbReference type="NCBI Taxonomy" id="553982"/>
    <lineage>
        <taxon>Bacteria</taxon>
        <taxon>Pseudomonadati</taxon>
        <taxon>Pseudomonadota</taxon>
        <taxon>Gammaproteobacteria</taxon>
        <taxon>Chromatiales</taxon>
        <taxon>Chromatiaceae</taxon>
        <taxon>Allochromatium</taxon>
    </lineage>
</organism>
<proteinExistence type="predicted"/>
<accession>A0ABN6G998</accession>
<protein>
    <submittedName>
        <fullName evidence="1">Uncharacterized protein</fullName>
    </submittedName>
</protein>
<keyword evidence="2" id="KW-1185">Reference proteome</keyword>
<sequence length="69" mass="7635">MVLAVVFQHSPLVLVARQDLATPGTQGIHDLVGKRVMIEPRLDDDRVLAGDHAERLANSSRIFFSKRVA</sequence>
<evidence type="ECO:0000313" key="1">
    <source>
        <dbReference type="EMBL" id="BCU06473.1"/>
    </source>
</evidence>
<dbReference type="EMBL" id="AP024563">
    <property type="protein sequence ID" value="BCU06473.1"/>
    <property type="molecule type" value="Genomic_DNA"/>
</dbReference>
<gene>
    <name evidence="1" type="ORF">Atep_11500</name>
</gene>
<evidence type="ECO:0000313" key="2">
    <source>
        <dbReference type="Proteomes" id="UP000680679"/>
    </source>
</evidence>